<dbReference type="Pfam" id="PF01239">
    <property type="entry name" value="PPTA"/>
    <property type="match status" value="2"/>
</dbReference>
<accession>A0AAV9UEL6</accession>
<feature type="compositionally biased region" description="Low complexity" evidence="5">
    <location>
        <begin position="125"/>
        <end position="135"/>
    </location>
</feature>
<gene>
    <name evidence="6" type="ORF">TWF696_009547</name>
</gene>
<proteinExistence type="inferred from homology"/>
<evidence type="ECO:0000256" key="4">
    <source>
        <dbReference type="ARBA" id="ARBA00022737"/>
    </source>
</evidence>
<keyword evidence="2" id="KW-0637">Prenyltransferase</keyword>
<keyword evidence="4" id="KW-0677">Repeat</keyword>
<evidence type="ECO:0008006" key="8">
    <source>
        <dbReference type="Google" id="ProtNLM"/>
    </source>
</evidence>
<keyword evidence="3" id="KW-0808">Transferase</keyword>
<reference evidence="6 7" key="1">
    <citation type="submission" date="2019-10" db="EMBL/GenBank/DDBJ databases">
        <authorList>
            <person name="Palmer J.M."/>
        </authorList>
    </citation>
    <scope>NUCLEOTIDE SEQUENCE [LARGE SCALE GENOMIC DNA]</scope>
    <source>
        <strain evidence="6 7">TWF696</strain>
    </source>
</reference>
<feature type="region of interest" description="Disordered" evidence="5">
    <location>
        <begin position="125"/>
        <end position="148"/>
    </location>
</feature>
<evidence type="ECO:0000313" key="7">
    <source>
        <dbReference type="Proteomes" id="UP001375240"/>
    </source>
</evidence>
<sequence>MADRSAGDEGVGREVYQRITTFFQRHRWEEVQVEFLPFYPVPEGHIYTDATSVGIPKSSLWKAFQHARLLFFDTLQSSPPSPASSSALIAASTVLLLHDSEHLTAINTRKRLLLSAFPPASPAAGSAAAVTAPRPQSSQGQGHPQHANDPLITPFTELTFLTSLLTSPLHRHTKSPHLWAHRRWLLTTYPSLIRPVSPTASAEIAAKAARKWARKEISTLLRAAEAHPKNYYAWTYARWMASVQNVHFIHEDLVGWCIKHTGDVSGWSFLSWLWMTERDRYRYLTSPAASAGQGSSADARMAMEYRDTQAQRYNQLLRVVKYSHEIAPGHESLWRFVGAILTQGILSCDHAMLIIEMLRTWDRQEWPTRVADDIVQERMFLRELMRDLDARAAGMHVRAEDAEMVDRPP</sequence>
<dbReference type="GO" id="GO:0005737">
    <property type="term" value="C:cytoplasm"/>
    <property type="evidence" value="ECO:0007669"/>
    <property type="project" value="TreeGrafter"/>
</dbReference>
<evidence type="ECO:0000313" key="6">
    <source>
        <dbReference type="EMBL" id="KAK6338736.1"/>
    </source>
</evidence>
<dbReference type="AlphaFoldDB" id="A0AAV9UEL6"/>
<dbReference type="PANTHER" id="PTHR11129:SF3">
    <property type="entry name" value="PROTEIN PRENYLTRANSFERASE ALPHA SUBUNIT REPEAT-CONTAINING PROTEIN 1"/>
    <property type="match status" value="1"/>
</dbReference>
<evidence type="ECO:0000256" key="3">
    <source>
        <dbReference type="ARBA" id="ARBA00022679"/>
    </source>
</evidence>
<dbReference type="EMBL" id="JAVHNQ010000009">
    <property type="protein sequence ID" value="KAK6338736.1"/>
    <property type="molecule type" value="Genomic_DNA"/>
</dbReference>
<evidence type="ECO:0000256" key="1">
    <source>
        <dbReference type="ARBA" id="ARBA00006734"/>
    </source>
</evidence>
<name>A0AAV9UEL6_9PEZI</name>
<comment type="caution">
    <text evidence="6">The sequence shown here is derived from an EMBL/GenBank/DDBJ whole genome shotgun (WGS) entry which is preliminary data.</text>
</comment>
<dbReference type="Proteomes" id="UP001375240">
    <property type="component" value="Unassembled WGS sequence"/>
</dbReference>
<keyword evidence="7" id="KW-1185">Reference proteome</keyword>
<organism evidence="6 7">
    <name type="scientific">Orbilia brochopaga</name>
    <dbReference type="NCBI Taxonomy" id="3140254"/>
    <lineage>
        <taxon>Eukaryota</taxon>
        <taxon>Fungi</taxon>
        <taxon>Dikarya</taxon>
        <taxon>Ascomycota</taxon>
        <taxon>Pezizomycotina</taxon>
        <taxon>Orbiliomycetes</taxon>
        <taxon>Orbiliales</taxon>
        <taxon>Orbiliaceae</taxon>
        <taxon>Orbilia</taxon>
    </lineage>
</organism>
<dbReference type="InterPro" id="IPR002088">
    <property type="entry name" value="Prenyl_trans_a"/>
</dbReference>
<dbReference type="Gene3D" id="1.25.40.120">
    <property type="entry name" value="Protein prenylyltransferase"/>
    <property type="match status" value="1"/>
</dbReference>
<protein>
    <recommendedName>
        <fullName evidence="8">Protein prenylyltransferase</fullName>
    </recommendedName>
</protein>
<comment type="similarity">
    <text evidence="1">Belongs to the protein prenyltransferase subunit alpha family.</text>
</comment>
<dbReference type="PANTHER" id="PTHR11129">
    <property type="entry name" value="PROTEIN FARNESYLTRANSFERASE ALPHA SUBUNIT/RAB GERANYLGERANYL TRANSFERASE ALPHA SUBUNIT"/>
    <property type="match status" value="1"/>
</dbReference>
<dbReference type="GO" id="GO:0008318">
    <property type="term" value="F:protein prenyltransferase activity"/>
    <property type="evidence" value="ECO:0007669"/>
    <property type="project" value="InterPro"/>
</dbReference>
<dbReference type="SUPFAM" id="SSF48439">
    <property type="entry name" value="Protein prenylyltransferase"/>
    <property type="match status" value="1"/>
</dbReference>
<evidence type="ECO:0000256" key="5">
    <source>
        <dbReference type="SAM" id="MobiDB-lite"/>
    </source>
</evidence>
<evidence type="ECO:0000256" key="2">
    <source>
        <dbReference type="ARBA" id="ARBA00022602"/>
    </source>
</evidence>